<dbReference type="InParanoid" id="W0RUN3"/>
<protein>
    <submittedName>
        <fullName evidence="2">Uncharacterized protein</fullName>
    </submittedName>
</protein>
<keyword evidence="3" id="KW-1185">Reference proteome</keyword>
<dbReference type="HOGENOM" id="CLU_2316267_0_0_0"/>
<reference evidence="2 3" key="1">
    <citation type="journal article" date="2014" name="Genome Announc.">
        <title>Genome Sequence and Methylome of Soil Bacterium Gemmatirosa kalamazoonensis KBS708T, a Member of the Rarely Cultivated Gemmatimonadetes Phylum.</title>
        <authorList>
            <person name="Debruyn J.M."/>
            <person name="Radosevich M."/>
            <person name="Wommack K.E."/>
            <person name="Polson S.W."/>
            <person name="Hauser L.J."/>
            <person name="Fawaz M.N."/>
            <person name="Korlach J."/>
            <person name="Tsai Y.C."/>
        </authorList>
    </citation>
    <scope>NUCLEOTIDE SEQUENCE [LARGE SCALE GENOMIC DNA]</scope>
    <source>
        <strain evidence="2 3">KBS708</strain>
        <plasmid evidence="3">Plasmid 2</plasmid>
    </source>
</reference>
<keyword evidence="1" id="KW-0472">Membrane</keyword>
<keyword evidence="1" id="KW-0812">Transmembrane</keyword>
<proteinExistence type="predicted"/>
<evidence type="ECO:0000313" key="3">
    <source>
        <dbReference type="Proteomes" id="UP000019151"/>
    </source>
</evidence>
<dbReference type="AlphaFoldDB" id="W0RUN3"/>
<evidence type="ECO:0000256" key="1">
    <source>
        <dbReference type="SAM" id="Phobius"/>
    </source>
</evidence>
<keyword evidence="2" id="KW-0614">Plasmid</keyword>
<dbReference type="RefSeq" id="WP_025414589.1">
    <property type="nucleotide sequence ID" value="NZ_CP007130.1"/>
</dbReference>
<geneLocation type="plasmid" evidence="2 3">
    <name>2</name>
</geneLocation>
<accession>W0RUN3</accession>
<sequence length="99" mass="10207">MRIASFVSSRLGAIAVVCCFVATLAHEGFGHAGTTALLGGRVHQIPSTSGACDTAVGPRPRAAVEPAALSLRRTPLVVVGFVAALAHLPWLGPGLLRRR</sequence>
<evidence type="ECO:0000313" key="2">
    <source>
        <dbReference type="EMBL" id="AHG93283.1"/>
    </source>
</evidence>
<keyword evidence="1" id="KW-1133">Transmembrane helix</keyword>
<gene>
    <name evidence="2" type="ORF">J421_5748</name>
</gene>
<organism evidence="2 3">
    <name type="scientific">Gemmatirosa kalamazoonensis</name>
    <dbReference type="NCBI Taxonomy" id="861299"/>
    <lineage>
        <taxon>Bacteria</taxon>
        <taxon>Pseudomonadati</taxon>
        <taxon>Gemmatimonadota</taxon>
        <taxon>Gemmatimonadia</taxon>
        <taxon>Gemmatimonadales</taxon>
        <taxon>Gemmatimonadaceae</taxon>
        <taxon>Gemmatirosa</taxon>
    </lineage>
</organism>
<dbReference type="KEGG" id="gba:J421_5748"/>
<dbReference type="EMBL" id="CP007130">
    <property type="protein sequence ID" value="AHG93283.1"/>
    <property type="molecule type" value="Genomic_DNA"/>
</dbReference>
<dbReference type="Proteomes" id="UP000019151">
    <property type="component" value="Plasmid 2"/>
</dbReference>
<feature type="transmembrane region" description="Helical" evidence="1">
    <location>
        <begin position="76"/>
        <end position="96"/>
    </location>
</feature>
<dbReference type="PATRIC" id="fig|861299.3.peg.5793"/>
<name>W0RUN3_9BACT</name>